<protein>
    <submittedName>
        <fullName evidence="1">Uncharacterized protein</fullName>
    </submittedName>
</protein>
<name>A0A0F9K1A3_9ZZZZ</name>
<sequence length="78" mass="8574">MKAIVNILEKSDSDSVAIISTPSINEPITQGDVRKMIAALKEDVETYNDPVYESNPHITTVRTTLTAVIYALKKGLLQ</sequence>
<reference evidence="1" key="1">
    <citation type="journal article" date="2015" name="Nature">
        <title>Complex archaea that bridge the gap between prokaryotes and eukaryotes.</title>
        <authorList>
            <person name="Spang A."/>
            <person name="Saw J.H."/>
            <person name="Jorgensen S.L."/>
            <person name="Zaremba-Niedzwiedzka K."/>
            <person name="Martijn J."/>
            <person name="Lind A.E."/>
            <person name="van Eijk R."/>
            <person name="Schleper C."/>
            <person name="Guy L."/>
            <person name="Ettema T.J."/>
        </authorList>
    </citation>
    <scope>NUCLEOTIDE SEQUENCE</scope>
</reference>
<accession>A0A0F9K1A3</accession>
<dbReference type="AlphaFoldDB" id="A0A0F9K1A3"/>
<dbReference type="EMBL" id="LAZR01016333">
    <property type="protein sequence ID" value="KKM04968.1"/>
    <property type="molecule type" value="Genomic_DNA"/>
</dbReference>
<proteinExistence type="predicted"/>
<organism evidence="1">
    <name type="scientific">marine sediment metagenome</name>
    <dbReference type="NCBI Taxonomy" id="412755"/>
    <lineage>
        <taxon>unclassified sequences</taxon>
        <taxon>metagenomes</taxon>
        <taxon>ecological metagenomes</taxon>
    </lineage>
</organism>
<comment type="caution">
    <text evidence="1">The sequence shown here is derived from an EMBL/GenBank/DDBJ whole genome shotgun (WGS) entry which is preliminary data.</text>
</comment>
<gene>
    <name evidence="1" type="ORF">LCGC14_1758890</name>
</gene>
<evidence type="ECO:0000313" key="1">
    <source>
        <dbReference type="EMBL" id="KKM04968.1"/>
    </source>
</evidence>